<reference evidence="4 5" key="1">
    <citation type="submission" date="2019-02" db="EMBL/GenBank/DDBJ databases">
        <title>Complete Genome Sequence and Methylome Analysis of Sphaerotilus natans subsp. sulfidivorans D-507.</title>
        <authorList>
            <person name="Fomenkov A."/>
            <person name="Gridneva E."/>
            <person name="Smolyakov D."/>
            <person name="Dubinina G."/>
            <person name="Vincze T."/>
            <person name="Grabovich M."/>
            <person name="Roberts R.J."/>
        </authorList>
    </citation>
    <scope>NUCLEOTIDE SEQUENCE [LARGE SCALE GENOMIC DNA]</scope>
    <source>
        <strain evidence="4 5">D-507</strain>
        <plasmid evidence="5">psna507_unt10</plasmid>
        <plasmid evidence="4">pSna507_unt10</plasmid>
    </source>
</reference>
<dbReference type="InterPro" id="IPR036291">
    <property type="entry name" value="NAD(P)-bd_dom_sf"/>
</dbReference>
<comment type="similarity">
    <text evidence="1">Belongs to the short-chain dehydrogenases/reductases (SDR) family.</text>
</comment>
<dbReference type="Proteomes" id="UP000323522">
    <property type="component" value="Plasmid pSna507_unt10"/>
</dbReference>
<dbReference type="GO" id="GO:0016491">
    <property type="term" value="F:oxidoreductase activity"/>
    <property type="evidence" value="ECO:0007669"/>
    <property type="project" value="UniProtKB-KW"/>
</dbReference>
<evidence type="ECO:0000313" key="6">
    <source>
        <dbReference type="Proteomes" id="UP001549111"/>
    </source>
</evidence>
<dbReference type="PANTHER" id="PTHR43477:SF1">
    <property type="entry name" value="DIHYDROANTICAPSIN 7-DEHYDROGENASE"/>
    <property type="match status" value="1"/>
</dbReference>
<gene>
    <name evidence="3" type="ORF">ABIC99_002237</name>
    <name evidence="4" type="ORF">EWH46_19305</name>
</gene>
<dbReference type="AlphaFoldDB" id="A0A5C1QA08"/>
<dbReference type="EMBL" id="CP035710">
    <property type="protein sequence ID" value="QEN03002.1"/>
    <property type="molecule type" value="Genomic_DNA"/>
</dbReference>
<dbReference type="InterPro" id="IPR002347">
    <property type="entry name" value="SDR_fam"/>
</dbReference>
<evidence type="ECO:0000313" key="5">
    <source>
        <dbReference type="Proteomes" id="UP000323522"/>
    </source>
</evidence>
<keyword evidence="6" id="KW-1185">Reference proteome</keyword>
<evidence type="ECO:0000313" key="3">
    <source>
        <dbReference type="EMBL" id="MET3604421.1"/>
    </source>
</evidence>
<reference evidence="3 6" key="2">
    <citation type="submission" date="2024-06" db="EMBL/GenBank/DDBJ databases">
        <title>Genomic Encyclopedia of Type Strains, Phase IV (KMG-IV): sequencing the most valuable type-strain genomes for metagenomic binning, comparative biology and taxonomic classification.</title>
        <authorList>
            <person name="Goeker M."/>
        </authorList>
    </citation>
    <scope>NUCLEOTIDE SEQUENCE [LARGE SCALE GENOMIC DNA]</scope>
    <source>
        <strain evidence="3 6">D-501</strain>
    </source>
</reference>
<dbReference type="KEGG" id="snn:EWH46_19305"/>
<dbReference type="PANTHER" id="PTHR43477">
    <property type="entry name" value="DIHYDROANTICAPSIN 7-DEHYDROGENASE"/>
    <property type="match status" value="1"/>
</dbReference>
<dbReference type="EMBL" id="JBEPLS010000007">
    <property type="protein sequence ID" value="MET3604421.1"/>
    <property type="molecule type" value="Genomic_DNA"/>
</dbReference>
<sequence>MNTGTQRELAVVVGATGAFGQAIVERLVGRGLTVLAVARGTDSLAGLAERFGPRLLPCAADISGDASIEAIRATVDAQHALDGAPVRLVVHGPGVAVAGGIAQVPTTAMVDAVNIKVGGLLRLTRAVEHRLVRGSRVVAIAGHYGLEPTAYAAAAGVANAALFNVMRQLGLHHGARGITTHTLAPGPADTERLHRVIADRAALQGTTPEAVLDAMRADSSIGQLTTPAQVAWAVALLLDPEADVLTGSTLMLDAGRRRGLP</sequence>
<proteinExistence type="inferred from homology"/>
<dbReference type="InterPro" id="IPR051122">
    <property type="entry name" value="SDR_DHRS6-like"/>
</dbReference>
<dbReference type="OrthoDB" id="9793325at2"/>
<keyword evidence="2" id="KW-0560">Oxidoreductase</keyword>
<geneLocation type="plasmid" evidence="4">
    <name>pSna507_unt10</name>
</geneLocation>
<geneLocation type="plasmid" evidence="5">
    <name>psna507_unt10</name>
</geneLocation>
<name>A0A5C1QA08_9BURK</name>
<evidence type="ECO:0000313" key="4">
    <source>
        <dbReference type="EMBL" id="QEN03002.1"/>
    </source>
</evidence>
<evidence type="ECO:0000256" key="2">
    <source>
        <dbReference type="ARBA" id="ARBA00023002"/>
    </source>
</evidence>
<dbReference type="Pfam" id="PF13561">
    <property type="entry name" value="adh_short_C2"/>
    <property type="match status" value="1"/>
</dbReference>
<protein>
    <submittedName>
        <fullName evidence="3">NAD(P)-dependent dehydrogenase (Short-subunit alcohol dehydrogenase family)</fullName>
    </submittedName>
    <submittedName>
        <fullName evidence="4">SDR family oxidoreductase</fullName>
    </submittedName>
</protein>
<dbReference type="PRINTS" id="PR00081">
    <property type="entry name" value="GDHRDH"/>
</dbReference>
<dbReference type="RefSeq" id="WP_149505622.1">
    <property type="nucleotide sequence ID" value="NZ_CP035710.1"/>
</dbReference>
<accession>A0A5C1QA08</accession>
<dbReference type="Proteomes" id="UP001549111">
    <property type="component" value="Unassembled WGS sequence"/>
</dbReference>
<organism evidence="4 5">
    <name type="scientific">Sphaerotilus sulfidivorans</name>
    <dbReference type="NCBI Taxonomy" id="639200"/>
    <lineage>
        <taxon>Bacteria</taxon>
        <taxon>Pseudomonadati</taxon>
        <taxon>Pseudomonadota</taxon>
        <taxon>Betaproteobacteria</taxon>
        <taxon>Burkholderiales</taxon>
        <taxon>Sphaerotilaceae</taxon>
        <taxon>Sphaerotilus</taxon>
    </lineage>
</organism>
<keyword evidence="4" id="KW-0614">Plasmid</keyword>
<dbReference type="Gene3D" id="3.40.50.720">
    <property type="entry name" value="NAD(P)-binding Rossmann-like Domain"/>
    <property type="match status" value="1"/>
</dbReference>
<evidence type="ECO:0000256" key="1">
    <source>
        <dbReference type="ARBA" id="ARBA00006484"/>
    </source>
</evidence>
<dbReference type="SUPFAM" id="SSF51735">
    <property type="entry name" value="NAD(P)-binding Rossmann-fold domains"/>
    <property type="match status" value="1"/>
</dbReference>